<dbReference type="SUPFAM" id="SSF56529">
    <property type="entry name" value="FAH"/>
    <property type="match status" value="1"/>
</dbReference>
<dbReference type="PANTHER" id="PTHR30143">
    <property type="entry name" value="ACID HYDRATASE"/>
    <property type="match status" value="1"/>
</dbReference>
<evidence type="ECO:0000256" key="1">
    <source>
        <dbReference type="ARBA" id="ARBA00023239"/>
    </source>
</evidence>
<organism evidence="3 4">
    <name type="scientific">Methylopila capsulata</name>
    <dbReference type="NCBI Taxonomy" id="61654"/>
    <lineage>
        <taxon>Bacteria</taxon>
        <taxon>Pseudomonadati</taxon>
        <taxon>Pseudomonadota</taxon>
        <taxon>Alphaproteobacteria</taxon>
        <taxon>Hyphomicrobiales</taxon>
        <taxon>Methylopilaceae</taxon>
        <taxon>Methylopila</taxon>
    </lineage>
</organism>
<evidence type="ECO:0000259" key="2">
    <source>
        <dbReference type="Pfam" id="PF01557"/>
    </source>
</evidence>
<dbReference type="PANTHER" id="PTHR30143:SF0">
    <property type="entry name" value="2-KETO-4-PENTENOATE HYDRATASE"/>
    <property type="match status" value="1"/>
</dbReference>
<dbReference type="Gene3D" id="3.90.850.10">
    <property type="entry name" value="Fumarylacetoacetase-like, C-terminal domain"/>
    <property type="match status" value="1"/>
</dbReference>
<dbReference type="GO" id="GO:0008684">
    <property type="term" value="F:2-oxopent-4-enoate hydratase activity"/>
    <property type="evidence" value="ECO:0007669"/>
    <property type="project" value="TreeGrafter"/>
</dbReference>
<dbReference type="InterPro" id="IPR050772">
    <property type="entry name" value="Hydratase-Decarb/MhpD_sf"/>
</dbReference>
<feature type="domain" description="Fumarylacetoacetase-like C-terminal" evidence="2">
    <location>
        <begin position="86"/>
        <end position="264"/>
    </location>
</feature>
<name>A0A9W6IWK8_9HYPH</name>
<gene>
    <name evidence="3" type="ORF">GCM10008170_25090</name>
</gene>
<dbReference type="Pfam" id="PF01557">
    <property type="entry name" value="FAA_hydrolase"/>
    <property type="match status" value="1"/>
</dbReference>
<protein>
    <submittedName>
        <fullName evidence="3">Hydratase</fullName>
    </submittedName>
</protein>
<reference evidence="3" key="2">
    <citation type="submission" date="2023-01" db="EMBL/GenBank/DDBJ databases">
        <authorList>
            <person name="Sun Q."/>
            <person name="Evtushenko L."/>
        </authorList>
    </citation>
    <scope>NUCLEOTIDE SEQUENCE</scope>
    <source>
        <strain evidence="3">VKM B-1606</strain>
    </source>
</reference>
<comment type="caution">
    <text evidence="3">The sequence shown here is derived from an EMBL/GenBank/DDBJ whole genome shotgun (WGS) entry which is preliminary data.</text>
</comment>
<dbReference type="GO" id="GO:0005737">
    <property type="term" value="C:cytoplasm"/>
    <property type="evidence" value="ECO:0007669"/>
    <property type="project" value="TreeGrafter"/>
</dbReference>
<proteinExistence type="predicted"/>
<accession>A0A9W6IWK8</accession>
<evidence type="ECO:0000313" key="4">
    <source>
        <dbReference type="Proteomes" id="UP001143400"/>
    </source>
</evidence>
<reference evidence="3" key="1">
    <citation type="journal article" date="2014" name="Int. J. Syst. Evol. Microbiol.">
        <title>Complete genome sequence of Corynebacterium casei LMG S-19264T (=DSM 44701T), isolated from a smear-ripened cheese.</title>
        <authorList>
            <consortium name="US DOE Joint Genome Institute (JGI-PGF)"/>
            <person name="Walter F."/>
            <person name="Albersmeier A."/>
            <person name="Kalinowski J."/>
            <person name="Ruckert C."/>
        </authorList>
    </citation>
    <scope>NUCLEOTIDE SEQUENCE</scope>
    <source>
        <strain evidence="3">VKM B-1606</strain>
    </source>
</reference>
<dbReference type="InterPro" id="IPR011234">
    <property type="entry name" value="Fumarylacetoacetase-like_C"/>
</dbReference>
<dbReference type="InterPro" id="IPR036663">
    <property type="entry name" value="Fumarylacetoacetase_C_sf"/>
</dbReference>
<sequence length="268" mass="27881">MRARSSLKDAPMPAAAPAKIADAARLLEKARRSGVQLAGLPADLAPTDEAEAMAMHYAGVAAIGPIVGWKVGAPTPEAEPGQGALTASTIHESPAALPASALKLWAVEAEIAVRLGRDLPARETPYSREEVLAAVATWHPAIEVLDTAFERWSEQPALWRMADRQSHGLLILGPASSEPPPGPLDRAPVRLEIDGETIFEHEGGNTGGDPTRLLVALANRLRQGPNRLKARDVVTTGSATPFRQAGAGQTVTASFAGLGSATLTIGAG</sequence>
<dbReference type="Proteomes" id="UP001143400">
    <property type="component" value="Unassembled WGS sequence"/>
</dbReference>
<keyword evidence="1" id="KW-0456">Lyase</keyword>
<dbReference type="AlphaFoldDB" id="A0A9W6IWK8"/>
<evidence type="ECO:0000313" key="3">
    <source>
        <dbReference type="EMBL" id="GLK56490.1"/>
    </source>
</evidence>
<dbReference type="EMBL" id="BSFF01000003">
    <property type="protein sequence ID" value="GLK56490.1"/>
    <property type="molecule type" value="Genomic_DNA"/>
</dbReference>